<reference evidence="1" key="1">
    <citation type="submission" date="2018-10" db="EMBL/GenBank/DDBJ databases">
        <title>Effector identification in a new, highly contiguous assembly of the strawberry crown rot pathogen Phytophthora cactorum.</title>
        <authorList>
            <person name="Armitage A.D."/>
            <person name="Nellist C.F."/>
            <person name="Bates H."/>
            <person name="Vickerstaff R.J."/>
            <person name="Harrison R.J."/>
        </authorList>
    </citation>
    <scope>NUCLEOTIDE SEQUENCE</scope>
    <source>
        <strain evidence="1">15-7</strain>
        <strain evidence="2">4040</strain>
    </source>
</reference>
<dbReference type="AlphaFoldDB" id="A0A8T0ZD96"/>
<organism evidence="1 3">
    <name type="scientific">Phytophthora cactorum</name>
    <dbReference type="NCBI Taxonomy" id="29920"/>
    <lineage>
        <taxon>Eukaryota</taxon>
        <taxon>Sar</taxon>
        <taxon>Stramenopiles</taxon>
        <taxon>Oomycota</taxon>
        <taxon>Peronosporomycetes</taxon>
        <taxon>Peronosporales</taxon>
        <taxon>Peronosporaceae</taxon>
        <taxon>Phytophthora</taxon>
    </lineage>
</organism>
<gene>
    <name evidence="1" type="ORF">PC113_g8252</name>
    <name evidence="2" type="ORF">PC117_g8381</name>
</gene>
<protein>
    <submittedName>
        <fullName evidence="1">Uncharacterized protein</fullName>
    </submittedName>
</protein>
<dbReference type="Proteomes" id="UP000736787">
    <property type="component" value="Unassembled WGS sequence"/>
</dbReference>
<sequence length="77" mass="9442">MRRYRMLNISEQRNISAQPRRGDDFKPHYLQQFYYVSKRDAAKHAGVSIITIYRNYKRYNIKWPYYKTAPPILRSKL</sequence>
<name>A0A8T0ZD96_9STRA</name>
<dbReference type="Proteomes" id="UP000735874">
    <property type="component" value="Unassembled WGS sequence"/>
</dbReference>
<dbReference type="EMBL" id="RCMG01000190">
    <property type="protein sequence ID" value="KAG2860231.1"/>
    <property type="molecule type" value="Genomic_DNA"/>
</dbReference>
<dbReference type="EMBL" id="RCMK01000180">
    <property type="protein sequence ID" value="KAG2945533.1"/>
    <property type="molecule type" value="Genomic_DNA"/>
</dbReference>
<evidence type="ECO:0000313" key="3">
    <source>
        <dbReference type="Proteomes" id="UP000735874"/>
    </source>
</evidence>
<comment type="caution">
    <text evidence="1">The sequence shown here is derived from an EMBL/GenBank/DDBJ whole genome shotgun (WGS) entry which is preliminary data.</text>
</comment>
<accession>A0A8T0ZD96</accession>
<evidence type="ECO:0000313" key="2">
    <source>
        <dbReference type="EMBL" id="KAG2945533.1"/>
    </source>
</evidence>
<proteinExistence type="predicted"/>
<evidence type="ECO:0000313" key="1">
    <source>
        <dbReference type="EMBL" id="KAG2860231.1"/>
    </source>
</evidence>